<name>A0A4Y7JUS8_PAPSO</name>
<dbReference type="Proteomes" id="UP000316621">
    <property type="component" value="Chromosome 5"/>
</dbReference>
<dbReference type="EMBL" id="CM010719">
    <property type="protein sequence ID" value="RZC63701.1"/>
    <property type="molecule type" value="Genomic_DNA"/>
</dbReference>
<feature type="region of interest" description="Disordered" evidence="1">
    <location>
        <begin position="108"/>
        <end position="156"/>
    </location>
</feature>
<dbReference type="AlphaFoldDB" id="A0A4Y7JUS8"/>
<protein>
    <submittedName>
        <fullName evidence="2">Uncharacterized protein</fullName>
    </submittedName>
</protein>
<evidence type="ECO:0000313" key="3">
    <source>
        <dbReference type="Proteomes" id="UP000316621"/>
    </source>
</evidence>
<evidence type="ECO:0000313" key="2">
    <source>
        <dbReference type="EMBL" id="RZC63701.1"/>
    </source>
</evidence>
<proteinExistence type="predicted"/>
<dbReference type="Gramene" id="RZC63701">
    <property type="protein sequence ID" value="RZC63701"/>
    <property type="gene ID" value="C5167_025455"/>
</dbReference>
<evidence type="ECO:0000256" key="1">
    <source>
        <dbReference type="SAM" id="MobiDB-lite"/>
    </source>
</evidence>
<reference evidence="2 3" key="1">
    <citation type="journal article" date="2018" name="Science">
        <title>The opium poppy genome and morphinan production.</title>
        <authorList>
            <person name="Guo L."/>
            <person name="Winzer T."/>
            <person name="Yang X."/>
            <person name="Li Y."/>
            <person name="Ning Z."/>
            <person name="He Z."/>
            <person name="Teodor R."/>
            <person name="Lu Y."/>
            <person name="Bowser T.A."/>
            <person name="Graham I.A."/>
            <person name="Ye K."/>
        </authorList>
    </citation>
    <scope>NUCLEOTIDE SEQUENCE [LARGE SCALE GENOMIC DNA]</scope>
    <source>
        <strain evidence="3">cv. HN1</strain>
        <tissue evidence="2">Leaves</tissue>
    </source>
</reference>
<feature type="compositionally biased region" description="Gly residues" evidence="1">
    <location>
        <begin position="1"/>
        <end position="12"/>
    </location>
</feature>
<sequence length="321" mass="35368">MADGGNTGGGAAGSRRSTRSRAAADHHANVDDEENVFGDLGDLVNVGNTCSGRRRSIWRKDLNPLLVYENVAAEIGGNMVNPADPNVFPQQNPAPLGGSEVSMAAAPIGEGAPRNQGRRRDRHDQVHNPPPPQQRRTRTRREAAQNPQPPQPQVPIEHEIPGMAEIPAHLRDPPHRLYRLCRKKLTKSDLKGNLTITGKNRAFLMHNAKEANIAVFPLDVNVQILNGAAPPLSAPLWLNNPGGSGDYLTLAWSGLFPRTDFRLAQQQYIDMWFEMTPTSMNIYIQRGDQANCSLCMNLLKIRHAWSFMGIDFIKLSGDVSQ</sequence>
<gene>
    <name evidence="2" type="ORF">C5167_025455</name>
</gene>
<organism evidence="2 3">
    <name type="scientific">Papaver somniferum</name>
    <name type="common">Opium poppy</name>
    <dbReference type="NCBI Taxonomy" id="3469"/>
    <lineage>
        <taxon>Eukaryota</taxon>
        <taxon>Viridiplantae</taxon>
        <taxon>Streptophyta</taxon>
        <taxon>Embryophyta</taxon>
        <taxon>Tracheophyta</taxon>
        <taxon>Spermatophyta</taxon>
        <taxon>Magnoliopsida</taxon>
        <taxon>Ranunculales</taxon>
        <taxon>Papaveraceae</taxon>
        <taxon>Papaveroideae</taxon>
        <taxon>Papaver</taxon>
    </lineage>
</organism>
<feature type="region of interest" description="Disordered" evidence="1">
    <location>
        <begin position="1"/>
        <end position="33"/>
    </location>
</feature>
<accession>A0A4Y7JUS8</accession>
<keyword evidence="3" id="KW-1185">Reference proteome</keyword>